<sequence>MARGINIGDEVAIMATVRRRVTEDRISLSIPSYGFPYSVRDSKSKVKKGDSWELVGDVTHIDGSRVTVNVGLPVTVDVDKLRLVSAYKPPIDEPT</sequence>
<proteinExistence type="predicted"/>
<protein>
    <submittedName>
        <fullName evidence="1">Uncharacterized protein</fullName>
    </submittedName>
</protein>
<dbReference type="Proteomes" id="UP000182888">
    <property type="component" value="Unassembled WGS sequence"/>
</dbReference>
<name>A0A0K2VMT1_MESPL</name>
<evidence type="ECO:0000313" key="2">
    <source>
        <dbReference type="Proteomes" id="UP000182888"/>
    </source>
</evidence>
<gene>
    <name evidence="1" type="ORF">MPL1032_10285</name>
</gene>
<accession>A0A0K2VMT1</accession>
<reference evidence="2" key="1">
    <citation type="submission" date="2014-08" db="EMBL/GenBank/DDBJ databases">
        <authorList>
            <person name="Edwards T."/>
        </authorList>
    </citation>
    <scope>NUCLEOTIDE SEQUENCE [LARGE SCALE GENOMIC DNA]</scope>
</reference>
<evidence type="ECO:0000313" key="1">
    <source>
        <dbReference type="EMBL" id="CDX49257.1"/>
    </source>
</evidence>
<organism evidence="1 2">
    <name type="scientific">Mesorhizobium plurifarium</name>
    <dbReference type="NCBI Taxonomy" id="69974"/>
    <lineage>
        <taxon>Bacteria</taxon>
        <taxon>Pseudomonadati</taxon>
        <taxon>Pseudomonadota</taxon>
        <taxon>Alphaproteobacteria</taxon>
        <taxon>Hyphomicrobiales</taxon>
        <taxon>Phyllobacteriaceae</taxon>
        <taxon>Mesorhizobium</taxon>
    </lineage>
</organism>
<dbReference type="EMBL" id="CCND01000001">
    <property type="protein sequence ID" value="CDX49257.1"/>
    <property type="molecule type" value="Genomic_DNA"/>
</dbReference>
<dbReference type="AlphaFoldDB" id="A0A0K2VMT1"/>